<sequence length="181" mass="20065">MEMEERKEGGTEVTRSTRRKINGNIFEHFKPWFLAEPITASAGGWCVFFLLPSLPVKRPYSHVLVNSLKLERLLRQAEEFVDTFEKTYVLLESRVGEASNIVSGSGGVARKRIPWKAPPRIMGGSEPAPPPLPASLSGALTEQQIEEMDVSAVRRALIALGLPSSGRLSVVKQRLKDAQRN</sequence>
<dbReference type="AlphaFoldDB" id="A0ABD3GP30"/>
<evidence type="ECO:0008006" key="3">
    <source>
        <dbReference type="Google" id="ProtNLM"/>
    </source>
</evidence>
<reference evidence="1 2" key="1">
    <citation type="submission" date="2024-09" db="EMBL/GenBank/DDBJ databases">
        <title>Chromosome-scale assembly of Riccia sorocarpa.</title>
        <authorList>
            <person name="Paukszto L."/>
        </authorList>
    </citation>
    <scope>NUCLEOTIDE SEQUENCE [LARGE SCALE GENOMIC DNA]</scope>
    <source>
        <strain evidence="1">LP-2024</strain>
        <tissue evidence="1">Aerial parts of the thallus</tissue>
    </source>
</reference>
<organism evidence="1 2">
    <name type="scientific">Riccia sorocarpa</name>
    <dbReference type="NCBI Taxonomy" id="122646"/>
    <lineage>
        <taxon>Eukaryota</taxon>
        <taxon>Viridiplantae</taxon>
        <taxon>Streptophyta</taxon>
        <taxon>Embryophyta</taxon>
        <taxon>Marchantiophyta</taxon>
        <taxon>Marchantiopsida</taxon>
        <taxon>Marchantiidae</taxon>
        <taxon>Marchantiales</taxon>
        <taxon>Ricciaceae</taxon>
        <taxon>Riccia</taxon>
    </lineage>
</organism>
<accession>A0ABD3GP30</accession>
<gene>
    <name evidence="1" type="ORF">R1sor_023188</name>
</gene>
<proteinExistence type="predicted"/>
<keyword evidence="2" id="KW-1185">Reference proteome</keyword>
<dbReference type="EMBL" id="JBJQOH010000007">
    <property type="protein sequence ID" value="KAL3680232.1"/>
    <property type="molecule type" value="Genomic_DNA"/>
</dbReference>
<comment type="caution">
    <text evidence="1">The sequence shown here is derived from an EMBL/GenBank/DDBJ whole genome shotgun (WGS) entry which is preliminary data.</text>
</comment>
<protein>
    <recommendedName>
        <fullName evidence="3">SAP domain-containing protein</fullName>
    </recommendedName>
</protein>
<dbReference type="Proteomes" id="UP001633002">
    <property type="component" value="Unassembled WGS sequence"/>
</dbReference>
<evidence type="ECO:0000313" key="2">
    <source>
        <dbReference type="Proteomes" id="UP001633002"/>
    </source>
</evidence>
<evidence type="ECO:0000313" key="1">
    <source>
        <dbReference type="EMBL" id="KAL3680232.1"/>
    </source>
</evidence>
<name>A0ABD3GP30_9MARC</name>